<feature type="chain" id="PRO_5023043382" evidence="2">
    <location>
        <begin position="20"/>
        <end position="131"/>
    </location>
</feature>
<reference evidence="3 4" key="1">
    <citation type="submission" date="2019-05" db="EMBL/GenBank/DDBJ databases">
        <title>Another draft genome of Portunus trituberculatus and its Hox gene families provides insights of decapod evolution.</title>
        <authorList>
            <person name="Jeong J.-H."/>
            <person name="Song I."/>
            <person name="Kim S."/>
            <person name="Choi T."/>
            <person name="Kim D."/>
            <person name="Ryu S."/>
            <person name="Kim W."/>
        </authorList>
    </citation>
    <scope>NUCLEOTIDE SEQUENCE [LARGE SCALE GENOMIC DNA]</scope>
    <source>
        <tissue evidence="3">Muscle</tissue>
    </source>
</reference>
<feature type="region of interest" description="Disordered" evidence="1">
    <location>
        <begin position="80"/>
        <end position="108"/>
    </location>
</feature>
<gene>
    <name evidence="3" type="ORF">E2C01_072824</name>
</gene>
<protein>
    <submittedName>
        <fullName evidence="3">Uncharacterized protein</fullName>
    </submittedName>
</protein>
<comment type="caution">
    <text evidence="3">The sequence shown here is derived from an EMBL/GenBank/DDBJ whole genome shotgun (WGS) entry which is preliminary data.</text>
</comment>
<proteinExistence type="predicted"/>
<organism evidence="3 4">
    <name type="scientific">Portunus trituberculatus</name>
    <name type="common">Swimming crab</name>
    <name type="synonym">Neptunus trituberculatus</name>
    <dbReference type="NCBI Taxonomy" id="210409"/>
    <lineage>
        <taxon>Eukaryota</taxon>
        <taxon>Metazoa</taxon>
        <taxon>Ecdysozoa</taxon>
        <taxon>Arthropoda</taxon>
        <taxon>Crustacea</taxon>
        <taxon>Multicrustacea</taxon>
        <taxon>Malacostraca</taxon>
        <taxon>Eumalacostraca</taxon>
        <taxon>Eucarida</taxon>
        <taxon>Decapoda</taxon>
        <taxon>Pleocyemata</taxon>
        <taxon>Brachyura</taxon>
        <taxon>Eubrachyura</taxon>
        <taxon>Portunoidea</taxon>
        <taxon>Portunidae</taxon>
        <taxon>Portuninae</taxon>
        <taxon>Portunus</taxon>
    </lineage>
</organism>
<dbReference type="AlphaFoldDB" id="A0A5B7I138"/>
<evidence type="ECO:0000256" key="2">
    <source>
        <dbReference type="SAM" id="SignalP"/>
    </source>
</evidence>
<sequence>MPSVCWTLTLTLTLTTSLAAIAQVLQERIPEKCVFFPALHTFIYRGAALLPKIATERRRKERCLQKEGAARRGAETCASPACPAVGRGEGERKGGDDFASPGKPHRNTAATHHHLYHRYYHHFQHHTTDPP</sequence>
<feature type="signal peptide" evidence="2">
    <location>
        <begin position="1"/>
        <end position="19"/>
    </location>
</feature>
<dbReference type="EMBL" id="VSRR010048157">
    <property type="protein sequence ID" value="MPC78340.1"/>
    <property type="molecule type" value="Genomic_DNA"/>
</dbReference>
<evidence type="ECO:0000256" key="1">
    <source>
        <dbReference type="SAM" id="MobiDB-lite"/>
    </source>
</evidence>
<evidence type="ECO:0000313" key="4">
    <source>
        <dbReference type="Proteomes" id="UP000324222"/>
    </source>
</evidence>
<keyword evidence="4" id="KW-1185">Reference proteome</keyword>
<dbReference type="Proteomes" id="UP000324222">
    <property type="component" value="Unassembled WGS sequence"/>
</dbReference>
<keyword evidence="2" id="KW-0732">Signal</keyword>
<evidence type="ECO:0000313" key="3">
    <source>
        <dbReference type="EMBL" id="MPC78340.1"/>
    </source>
</evidence>
<accession>A0A5B7I138</accession>
<name>A0A5B7I138_PORTR</name>